<dbReference type="OrthoDB" id="9775358at2"/>
<dbReference type="Pfam" id="PF20352">
    <property type="entry name" value="DUF6647"/>
    <property type="match status" value="1"/>
</dbReference>
<protein>
    <recommendedName>
        <fullName evidence="2">DUF6647 domain-containing protein</fullName>
    </recommendedName>
</protein>
<evidence type="ECO:0000256" key="1">
    <source>
        <dbReference type="SAM" id="SignalP"/>
    </source>
</evidence>
<feature type="domain" description="DUF6647" evidence="2">
    <location>
        <begin position="70"/>
        <end position="144"/>
    </location>
</feature>
<accession>K9HA91</accession>
<evidence type="ECO:0000313" key="3">
    <source>
        <dbReference type="EMBL" id="EKV27518.1"/>
    </source>
</evidence>
<organism evidence="3 4">
    <name type="scientific">Caenispirillum salinarum AK4</name>
    <dbReference type="NCBI Taxonomy" id="1238182"/>
    <lineage>
        <taxon>Bacteria</taxon>
        <taxon>Pseudomonadati</taxon>
        <taxon>Pseudomonadota</taxon>
        <taxon>Alphaproteobacteria</taxon>
        <taxon>Rhodospirillales</taxon>
        <taxon>Novispirillaceae</taxon>
        <taxon>Caenispirillum</taxon>
    </lineage>
</organism>
<sequence>MAPSRILCAVLALLLLSGPVGAGSTDTTVRDMTHWVAAEIEVPAPPPPVVARTDQADLRRRCFPGFRFEDAPGVRGAYDPATGVVLLDDACDLSRLEDASYLLHEIVHHVQLHNGLDKTARCRAELEGQAFRLQVQWLEEQGVADPLALLGTDERTLRMLETCPPR</sequence>
<name>K9HA91_9PROT</name>
<proteinExistence type="predicted"/>
<reference evidence="3 4" key="1">
    <citation type="journal article" date="2013" name="Genome Announc.">
        <title>Draft Genome Sequence of an Alphaproteobacterium, Caenispirillum salinarum AK4(T), Isolated from a Solar Saltern.</title>
        <authorList>
            <person name="Khatri I."/>
            <person name="Singh A."/>
            <person name="Korpole S."/>
            <person name="Pinnaka A.K."/>
            <person name="Subramanian S."/>
        </authorList>
    </citation>
    <scope>NUCLEOTIDE SEQUENCE [LARGE SCALE GENOMIC DNA]</scope>
    <source>
        <strain evidence="3 4">AK4</strain>
    </source>
</reference>
<dbReference type="InterPro" id="IPR046589">
    <property type="entry name" value="DUF6647"/>
</dbReference>
<dbReference type="RefSeq" id="WP_009542020.1">
    <property type="nucleotide sequence ID" value="NZ_ANHY01000019.1"/>
</dbReference>
<dbReference type="Proteomes" id="UP000009881">
    <property type="component" value="Unassembled WGS sequence"/>
</dbReference>
<dbReference type="AlphaFoldDB" id="K9HA91"/>
<dbReference type="STRING" id="1238182.C882_1364"/>
<feature type="signal peptide" evidence="1">
    <location>
        <begin position="1"/>
        <end position="22"/>
    </location>
</feature>
<feature type="chain" id="PRO_5003929970" description="DUF6647 domain-containing protein" evidence="1">
    <location>
        <begin position="23"/>
        <end position="166"/>
    </location>
</feature>
<keyword evidence="1" id="KW-0732">Signal</keyword>
<dbReference type="EMBL" id="ANHY01000019">
    <property type="protein sequence ID" value="EKV27518.1"/>
    <property type="molecule type" value="Genomic_DNA"/>
</dbReference>
<keyword evidence="4" id="KW-1185">Reference proteome</keyword>
<gene>
    <name evidence="3" type="ORF">C882_1364</name>
</gene>
<evidence type="ECO:0000313" key="4">
    <source>
        <dbReference type="Proteomes" id="UP000009881"/>
    </source>
</evidence>
<evidence type="ECO:0000259" key="2">
    <source>
        <dbReference type="Pfam" id="PF20352"/>
    </source>
</evidence>
<comment type="caution">
    <text evidence="3">The sequence shown here is derived from an EMBL/GenBank/DDBJ whole genome shotgun (WGS) entry which is preliminary data.</text>
</comment>